<dbReference type="SUPFAM" id="SSF55271">
    <property type="entry name" value="DNA repair protein MutS, domain I"/>
    <property type="match status" value="1"/>
</dbReference>
<comment type="similarity">
    <text evidence="1 7">Belongs to the DNA mismatch repair MutS family.</text>
</comment>
<dbReference type="Pfam" id="PF00488">
    <property type="entry name" value="MutS_V"/>
    <property type="match status" value="1"/>
</dbReference>
<dbReference type="PANTHER" id="PTHR11361">
    <property type="entry name" value="DNA MISMATCH REPAIR PROTEIN MUTS FAMILY MEMBER"/>
    <property type="match status" value="1"/>
</dbReference>
<dbReference type="InterPro" id="IPR007696">
    <property type="entry name" value="DNA_mismatch_repair_MutS_core"/>
</dbReference>
<dbReference type="InterPro" id="IPR017261">
    <property type="entry name" value="DNA_mismatch_repair_MutS/MSH"/>
</dbReference>
<dbReference type="InterPro" id="IPR036187">
    <property type="entry name" value="DNA_mismatch_repair_MutS_sf"/>
</dbReference>
<keyword evidence="10" id="KW-1185">Reference proteome</keyword>
<dbReference type="GO" id="GO:0005739">
    <property type="term" value="C:mitochondrion"/>
    <property type="evidence" value="ECO:0007669"/>
    <property type="project" value="TreeGrafter"/>
</dbReference>
<dbReference type="InterPro" id="IPR000432">
    <property type="entry name" value="DNA_mismatch_repair_MutS_C"/>
</dbReference>
<dbReference type="SUPFAM" id="SSF48334">
    <property type="entry name" value="DNA repair protein MutS, domain III"/>
    <property type="match status" value="1"/>
</dbReference>
<protein>
    <recommendedName>
        <fullName evidence="8">DNA mismatch repair proteins mutS family domain-containing protein</fullName>
    </recommendedName>
</protein>
<gene>
    <name evidence="9" type="ORF">CCR75_008389</name>
</gene>
<evidence type="ECO:0000256" key="7">
    <source>
        <dbReference type="RuleBase" id="RU003756"/>
    </source>
</evidence>
<keyword evidence="5 7" id="KW-0238">DNA-binding</keyword>
<dbReference type="SUPFAM" id="SSF52540">
    <property type="entry name" value="P-loop containing nucleoside triphosphate hydrolases"/>
    <property type="match status" value="1"/>
</dbReference>
<dbReference type="SUPFAM" id="SSF53150">
    <property type="entry name" value="DNA repair protein MutS, domain II"/>
    <property type="match status" value="1"/>
</dbReference>
<dbReference type="InterPro" id="IPR027417">
    <property type="entry name" value="P-loop_NTPase"/>
</dbReference>
<name>A0A976FHD8_BRELC</name>
<evidence type="ECO:0000313" key="9">
    <source>
        <dbReference type="EMBL" id="TDH66579.1"/>
    </source>
</evidence>
<dbReference type="FunFam" id="3.40.50.300:FF:000870">
    <property type="entry name" value="MutS protein homolog 4"/>
    <property type="match status" value="1"/>
</dbReference>
<evidence type="ECO:0000313" key="10">
    <source>
        <dbReference type="Proteomes" id="UP000294530"/>
    </source>
</evidence>
<dbReference type="InterPro" id="IPR036678">
    <property type="entry name" value="MutS_con_dom_sf"/>
</dbReference>
<dbReference type="RefSeq" id="XP_067816078.1">
    <property type="nucleotide sequence ID" value="XM_067966441.1"/>
</dbReference>
<dbReference type="GO" id="GO:0005524">
    <property type="term" value="F:ATP binding"/>
    <property type="evidence" value="ECO:0007669"/>
    <property type="project" value="UniProtKB-KW"/>
</dbReference>
<dbReference type="GO" id="GO:0005634">
    <property type="term" value="C:nucleus"/>
    <property type="evidence" value="ECO:0007669"/>
    <property type="project" value="TreeGrafter"/>
</dbReference>
<dbReference type="PROSITE" id="PS00486">
    <property type="entry name" value="DNA_MISMATCH_REPAIR_2"/>
    <property type="match status" value="1"/>
</dbReference>
<dbReference type="SMART" id="SM00534">
    <property type="entry name" value="MUTSac"/>
    <property type="match status" value="1"/>
</dbReference>
<comment type="caution">
    <text evidence="9">The sequence shown here is derived from an EMBL/GenBank/DDBJ whole genome shotgun (WGS) entry which is preliminary data.</text>
</comment>
<dbReference type="Pfam" id="PF05190">
    <property type="entry name" value="MutS_IV"/>
    <property type="match status" value="1"/>
</dbReference>
<dbReference type="InterPro" id="IPR007860">
    <property type="entry name" value="DNA_mmatch_repair_MutS_con_dom"/>
</dbReference>
<evidence type="ECO:0000256" key="5">
    <source>
        <dbReference type="ARBA" id="ARBA00023125"/>
    </source>
</evidence>
<evidence type="ECO:0000256" key="3">
    <source>
        <dbReference type="ARBA" id="ARBA00022763"/>
    </source>
</evidence>
<dbReference type="GO" id="GO:0043504">
    <property type="term" value="P:mitochondrial DNA repair"/>
    <property type="evidence" value="ECO:0007669"/>
    <property type="project" value="TreeGrafter"/>
</dbReference>
<dbReference type="Gene3D" id="3.30.420.110">
    <property type="entry name" value="MutS, connector domain"/>
    <property type="match status" value="1"/>
</dbReference>
<keyword evidence="2 7" id="KW-0547">Nucleotide-binding</keyword>
<evidence type="ECO:0000256" key="4">
    <source>
        <dbReference type="ARBA" id="ARBA00022840"/>
    </source>
</evidence>
<evidence type="ECO:0000256" key="1">
    <source>
        <dbReference type="ARBA" id="ARBA00006271"/>
    </source>
</evidence>
<dbReference type="Pfam" id="PF05192">
    <property type="entry name" value="MutS_III"/>
    <property type="match status" value="1"/>
</dbReference>
<proteinExistence type="inferred from homology"/>
<dbReference type="GO" id="GO:0140664">
    <property type="term" value="F:ATP-dependent DNA damage sensor activity"/>
    <property type="evidence" value="ECO:0007669"/>
    <property type="project" value="InterPro"/>
</dbReference>
<dbReference type="InterPro" id="IPR016151">
    <property type="entry name" value="DNA_mismatch_repair_MutS_N"/>
</dbReference>
<dbReference type="InterPro" id="IPR007861">
    <property type="entry name" value="DNA_mismatch_repair_MutS_clamp"/>
</dbReference>
<dbReference type="SMART" id="SM00533">
    <property type="entry name" value="MUTSd"/>
    <property type="match status" value="1"/>
</dbReference>
<dbReference type="Gene3D" id="3.40.1170.10">
    <property type="entry name" value="DNA repair protein MutS, domain I"/>
    <property type="match status" value="1"/>
</dbReference>
<comment type="function">
    <text evidence="7">Component of the post-replicative DNA mismatch repair system (MMR).</text>
</comment>
<dbReference type="OrthoDB" id="10252754at2759"/>
<dbReference type="GeneID" id="94352112"/>
<dbReference type="KEGG" id="blac:94352112"/>
<dbReference type="GO" id="GO:0030983">
    <property type="term" value="F:mismatched DNA binding"/>
    <property type="evidence" value="ECO:0007669"/>
    <property type="project" value="InterPro"/>
</dbReference>
<dbReference type="PIRSF" id="PIRSF037677">
    <property type="entry name" value="DNA_mis_repair_Msh6"/>
    <property type="match status" value="1"/>
</dbReference>
<evidence type="ECO:0000256" key="2">
    <source>
        <dbReference type="ARBA" id="ARBA00022741"/>
    </source>
</evidence>
<dbReference type="Gene3D" id="3.40.50.300">
    <property type="entry name" value="P-loop containing nucleotide triphosphate hydrolases"/>
    <property type="match status" value="1"/>
</dbReference>
<organism evidence="9 10">
    <name type="scientific">Bremia lactucae</name>
    <name type="common">Lettuce downy mildew</name>
    <dbReference type="NCBI Taxonomy" id="4779"/>
    <lineage>
        <taxon>Eukaryota</taxon>
        <taxon>Sar</taxon>
        <taxon>Stramenopiles</taxon>
        <taxon>Oomycota</taxon>
        <taxon>Peronosporomycetes</taxon>
        <taxon>Peronosporales</taxon>
        <taxon>Peronosporaceae</taxon>
        <taxon>Bremia</taxon>
    </lineage>
</organism>
<feature type="domain" description="DNA mismatch repair proteins mutS family" evidence="8">
    <location>
        <begin position="786"/>
        <end position="802"/>
    </location>
</feature>
<dbReference type="Gene3D" id="1.10.1420.10">
    <property type="match status" value="2"/>
</dbReference>
<keyword evidence="6 7" id="KW-0234">DNA repair</keyword>
<dbReference type="EMBL" id="SHOA02000017">
    <property type="protein sequence ID" value="TDH66579.1"/>
    <property type="molecule type" value="Genomic_DNA"/>
</dbReference>
<evidence type="ECO:0000256" key="6">
    <source>
        <dbReference type="ARBA" id="ARBA00023204"/>
    </source>
</evidence>
<keyword evidence="4" id="KW-0067">ATP-binding</keyword>
<sequence>MLRRGIAGNARFTFIARQGSWTGRRRICSTSWLLLEAAENCETKAASVTPMVAQYLARKKEYPDCLLLFQVGDFYEFFGDDARRAAHLLNLTLTKKTTKTQVQALHEMCGFPINSLDTFVEKLVTHHGVKVAICNQTESASHAKTRGSSALVDRQVVRIITPGSLLDDSMLTPTENNYLAALYYSPSHWGLAWADVSTGEFISTTSTRDKLASAILRCRPKEILLPNDFNPLNHDHASSCIPKDAIEFVQTILPSTCVRTYRHESCFTNLPPSCPQTPVFRTLQASEQAAAIAILDYVSFTNRSTSVLIRYPLHLESSDHMLLDASAWKSLELVKHANGSKKATLLHTIDATVTPGGARLLATHLASPILNLKLLTQRLDAVSYLYTQETLLVQIRKELLQICDMERTLQRLRRNVGTPKDLKTIATTITHATWLRDLVYTHERLRSSRIPTFPVKEPHHLPHLLDSCCHHLVAQDSIRAKLANTVSTIHAALHDEYTRLSSKTGFIKPGYSALLDKWQALVDPNHTRLAIRAFELKYQELYHSSRLRVRYHADQGFFIELSHAEHVQMLASSNCRMQDLTLLQSRKHTVRYQSEELRHFHHARLEAASEVKRIETDIVTALTAQLVSVHDTLQSMAAALAALDVFASHAHTALSNHFTRPCLDASRELHIEDGRHAVVEAAHARGAVRMRAFVPNSVHLGGESGTCWLLTGPNMGGKSTFLRQNAQCVVLAQMGSFVPATFARIGVVDKLFCRVGSADDLAADKSTFFMEMQETAMILTHATTRSLVVLDEVGRGTAVSDGLAIAGAVVETLCATPTRTLFATHYTALRAVIGETCDEALRCYRMEVLRQSGSEERLVFSHRVVQGLATQSYGIHTAALAGCPAAVVARARELLEQLQREDPARRQLRRALAHLDAWTLRGEWNHEEGKERQEFVRALRLVLSESQD</sequence>
<dbReference type="Pfam" id="PF05188">
    <property type="entry name" value="MutS_II"/>
    <property type="match status" value="1"/>
</dbReference>
<dbReference type="AlphaFoldDB" id="A0A976FHD8"/>
<accession>A0A976FHD8</accession>
<dbReference type="PANTHER" id="PTHR11361:SF34">
    <property type="entry name" value="DNA MISMATCH REPAIR PROTEIN MSH1, MITOCHONDRIAL"/>
    <property type="match status" value="1"/>
</dbReference>
<dbReference type="Proteomes" id="UP000294530">
    <property type="component" value="Unassembled WGS sequence"/>
</dbReference>
<dbReference type="GO" id="GO:0006298">
    <property type="term" value="P:mismatch repair"/>
    <property type="evidence" value="ECO:0007669"/>
    <property type="project" value="InterPro"/>
</dbReference>
<evidence type="ECO:0000259" key="8">
    <source>
        <dbReference type="PROSITE" id="PS00486"/>
    </source>
</evidence>
<dbReference type="NCBIfam" id="NF003810">
    <property type="entry name" value="PRK05399.1"/>
    <property type="match status" value="1"/>
</dbReference>
<dbReference type="InterPro" id="IPR045076">
    <property type="entry name" value="MutS"/>
</dbReference>
<reference evidence="9 10" key="1">
    <citation type="journal article" date="2021" name="Genome Biol.">
        <title>AFLAP: assembly-free linkage analysis pipeline using k-mers from genome sequencing data.</title>
        <authorList>
            <person name="Fletcher K."/>
            <person name="Zhang L."/>
            <person name="Gil J."/>
            <person name="Han R."/>
            <person name="Cavanaugh K."/>
            <person name="Michelmore R."/>
        </authorList>
    </citation>
    <scope>NUCLEOTIDE SEQUENCE [LARGE SCALE GENOMIC DNA]</scope>
    <source>
        <strain evidence="9 10">SF5</strain>
    </source>
</reference>
<keyword evidence="3 7" id="KW-0227">DNA damage</keyword>
<dbReference type="InterPro" id="IPR007695">
    <property type="entry name" value="DNA_mismatch_repair_MutS-lik_N"/>
</dbReference>
<dbReference type="Pfam" id="PF01624">
    <property type="entry name" value="MutS_I"/>
    <property type="match status" value="1"/>
</dbReference>